<feature type="compositionally biased region" description="Polar residues" evidence="1">
    <location>
        <begin position="86"/>
        <end position="95"/>
    </location>
</feature>
<evidence type="ECO:0000313" key="3">
    <source>
        <dbReference type="Proteomes" id="UP000248961"/>
    </source>
</evidence>
<dbReference type="RefSeq" id="XP_025550807.1">
    <property type="nucleotide sequence ID" value="XM_025699080.1"/>
</dbReference>
<dbReference type="AlphaFoldDB" id="A0A395HW57"/>
<dbReference type="EMBL" id="KZ824287">
    <property type="protein sequence ID" value="RAL11653.1"/>
    <property type="molecule type" value="Genomic_DNA"/>
</dbReference>
<dbReference type="Proteomes" id="UP000248961">
    <property type="component" value="Unassembled WGS sequence"/>
</dbReference>
<name>A0A395HW57_ASPHC</name>
<sequence length="860" mass="95538">MHRLLNRTQSFGPSEDPFVSEAFDDLFKIWRPKKTVAEREIQRQRLTELQTDLDHRFKIDSYPQRPPCHSRRQSLDATMCRLTAPVVTNQSPTSDDTADTKNEAQPVALSITEPKVEETIQSRKTKRKNRKGEAEKKRRQAKKKDRRKKGGTQQHETTTEGNDQLAQQQAAGAETQPFSAQAKVPLSPPPPYASQPPRLSDAGIPQLGSTDVNSSCLSPAASTVSTATLPETDGPTVPLPPPYVCRNSAEGIQAMGSGAVQDLHHHISIPDTASQGPERIHPLQELEPQTTSLPDVNVVVVPSSGPEIETLVSNSAVTEEHVGADEGFRMVHASSSIETPADTLVADNELQVPNERQQPDEEEDLAFAHKIREEEGEFLRFEQRERELCLFEPNCCVQVPRFTDCVCPPRRSCCCTHFKTHCLFKTTDAVTQSMSSSSSYLKGVLGTVPEHSHTAERQEVGGAGKTDNVNKKTDSHEDLRSEDSLAAYLLNLKRENELCDFTFEIMTRDDPITRNQLNAHRIIIARSPSIAIMLKFPAYMQGHNRITAVFSEKVSMWHGFDFALENLYGAPLLDSEILHLKAMRLLGYTESTYDALRFPFGSAKAEVAYSYALAGACLHIPEVIETGIALTVGLISWETFDEILQFGLRPQDYLTTLKGFITFDPANPSSATPTTSQPGAQEFRNLWAPQIVTACLRFMVTNMKPDFILFHRRGQRPRGPPGDRNDETKPTPRDPETELPSYEIVMISWTLASLPFVYLQEAFELLHARGLLSLALAQEVVVERELNRLQGLLLWIRNGNSSSDLENAGDAKIFGYQERLVMGSDSQGSSSTEIRLERDWVGLGVPPIPAAVVDPAPSSK</sequence>
<feature type="compositionally biased region" description="Basic residues" evidence="1">
    <location>
        <begin position="137"/>
        <end position="150"/>
    </location>
</feature>
<dbReference type="GeneID" id="37203369"/>
<dbReference type="VEuPathDB" id="FungiDB:BO97DRAFT_453778"/>
<evidence type="ECO:0008006" key="4">
    <source>
        <dbReference type="Google" id="ProtNLM"/>
    </source>
</evidence>
<feature type="compositionally biased region" description="Low complexity" evidence="1">
    <location>
        <begin position="151"/>
        <end position="161"/>
    </location>
</feature>
<reference evidence="2 3" key="1">
    <citation type="submission" date="2018-02" db="EMBL/GenBank/DDBJ databases">
        <title>The genomes of Aspergillus section Nigri reveals drivers in fungal speciation.</title>
        <authorList>
            <consortium name="DOE Joint Genome Institute"/>
            <person name="Vesth T.C."/>
            <person name="Nybo J."/>
            <person name="Theobald S."/>
            <person name="Brandl J."/>
            <person name="Frisvad J.C."/>
            <person name="Nielsen K.F."/>
            <person name="Lyhne E.K."/>
            <person name="Kogle M.E."/>
            <person name="Kuo A."/>
            <person name="Riley R."/>
            <person name="Clum A."/>
            <person name="Nolan M."/>
            <person name="Lipzen A."/>
            <person name="Salamov A."/>
            <person name="Henrissat B."/>
            <person name="Wiebenga A."/>
            <person name="De vries R.P."/>
            <person name="Grigoriev I.V."/>
            <person name="Mortensen U.H."/>
            <person name="Andersen M.R."/>
            <person name="Baker S.E."/>
        </authorList>
    </citation>
    <scope>NUCLEOTIDE SEQUENCE [LARGE SCALE GENOMIC DNA]</scope>
    <source>
        <strain evidence="2 3">CBS 101889</strain>
    </source>
</reference>
<feature type="region of interest" description="Disordered" evidence="1">
    <location>
        <begin position="86"/>
        <end position="218"/>
    </location>
</feature>
<feature type="region of interest" description="Disordered" evidence="1">
    <location>
        <begin position="711"/>
        <end position="737"/>
    </location>
</feature>
<evidence type="ECO:0000313" key="2">
    <source>
        <dbReference type="EMBL" id="RAL11653.1"/>
    </source>
</evidence>
<accession>A0A395HW57</accession>
<protein>
    <recommendedName>
        <fullName evidence="4">BTB domain-containing protein</fullName>
    </recommendedName>
</protein>
<gene>
    <name evidence="2" type="ORF">BO97DRAFT_453778</name>
</gene>
<keyword evidence="3" id="KW-1185">Reference proteome</keyword>
<organism evidence="2 3">
    <name type="scientific">Aspergillus homomorphus (strain CBS 101889)</name>
    <dbReference type="NCBI Taxonomy" id="1450537"/>
    <lineage>
        <taxon>Eukaryota</taxon>
        <taxon>Fungi</taxon>
        <taxon>Dikarya</taxon>
        <taxon>Ascomycota</taxon>
        <taxon>Pezizomycotina</taxon>
        <taxon>Eurotiomycetes</taxon>
        <taxon>Eurotiomycetidae</taxon>
        <taxon>Eurotiales</taxon>
        <taxon>Aspergillaceae</taxon>
        <taxon>Aspergillus</taxon>
        <taxon>Aspergillus subgen. Circumdati</taxon>
    </lineage>
</organism>
<feature type="region of interest" description="Disordered" evidence="1">
    <location>
        <begin position="453"/>
        <end position="476"/>
    </location>
</feature>
<proteinExistence type="predicted"/>
<dbReference type="OrthoDB" id="5329403at2759"/>
<evidence type="ECO:0000256" key="1">
    <source>
        <dbReference type="SAM" id="MobiDB-lite"/>
    </source>
</evidence>
<feature type="compositionally biased region" description="Basic and acidic residues" evidence="1">
    <location>
        <begin position="721"/>
        <end position="736"/>
    </location>
</feature>
<feature type="compositionally biased region" description="Polar residues" evidence="1">
    <location>
        <begin position="207"/>
        <end position="218"/>
    </location>
</feature>